<reference evidence="1" key="1">
    <citation type="submission" date="2023-03" db="UniProtKB">
        <authorList>
            <consortium name="EnsemblPlants"/>
        </authorList>
    </citation>
    <scope>IDENTIFICATION</scope>
</reference>
<organism evidence="1">
    <name type="scientific">Cucumis melo</name>
    <name type="common">Muskmelon</name>
    <dbReference type="NCBI Taxonomy" id="3656"/>
    <lineage>
        <taxon>Eukaryota</taxon>
        <taxon>Viridiplantae</taxon>
        <taxon>Streptophyta</taxon>
        <taxon>Embryophyta</taxon>
        <taxon>Tracheophyta</taxon>
        <taxon>Spermatophyta</taxon>
        <taxon>Magnoliopsida</taxon>
        <taxon>eudicotyledons</taxon>
        <taxon>Gunneridae</taxon>
        <taxon>Pentapetalae</taxon>
        <taxon>rosids</taxon>
        <taxon>fabids</taxon>
        <taxon>Cucurbitales</taxon>
        <taxon>Cucurbitaceae</taxon>
        <taxon>Benincaseae</taxon>
        <taxon>Cucumis</taxon>
    </lineage>
</organism>
<dbReference type="AlphaFoldDB" id="A0A9I9EAB3"/>
<proteinExistence type="predicted"/>
<dbReference type="Gramene" id="MELO3C030831.2.1">
    <property type="protein sequence ID" value="MELO3C030831.2.1"/>
    <property type="gene ID" value="MELO3C030831.2"/>
</dbReference>
<dbReference type="Pfam" id="PF03004">
    <property type="entry name" value="Transposase_24"/>
    <property type="match status" value="1"/>
</dbReference>
<accession>A0A9I9EAB3</accession>
<dbReference type="EnsemblPlants" id="MELO3C030831.2.1">
    <property type="protein sequence ID" value="MELO3C030831.2.1"/>
    <property type="gene ID" value="MELO3C030831.2"/>
</dbReference>
<name>A0A9I9EAB3_CUCME</name>
<protein>
    <submittedName>
        <fullName evidence="1">Uncharacterized protein</fullName>
    </submittedName>
</protein>
<sequence length="150" mass="17897">GSQSQTKKRGRGIGTAIRYTIPLSCENWKVVPVGVRELVIDRLQTHFEFDPPYTIVRKYLEEMMQNTFREFRANLQKYYCESDDRKKRETNKRSRSTVKFNHVTRAKSFLQVRLELKKKKGCDVNEIEDSMKHTFMKKKDGSMIRQKMHM</sequence>
<dbReference type="InterPro" id="IPR004252">
    <property type="entry name" value="Probable_transposase_24"/>
</dbReference>
<evidence type="ECO:0000313" key="1">
    <source>
        <dbReference type="EnsemblPlants" id="MELO3C030831.2.1"/>
    </source>
</evidence>